<evidence type="ECO:0000313" key="1">
    <source>
        <dbReference type="EMBL" id="OWP52972.1"/>
    </source>
</evidence>
<dbReference type="Proteomes" id="UP000198145">
    <property type="component" value="Unassembled WGS sequence"/>
</dbReference>
<evidence type="ECO:0000313" key="2">
    <source>
        <dbReference type="Proteomes" id="UP000198145"/>
    </source>
</evidence>
<proteinExistence type="predicted"/>
<reference evidence="1 2" key="1">
    <citation type="submission" date="2017-06" db="EMBL/GenBank/DDBJ databases">
        <title>Draft genome of Pseudomonas nitroreducens DF05.</title>
        <authorList>
            <person name="Iyer R."/>
        </authorList>
    </citation>
    <scope>NUCLEOTIDE SEQUENCE [LARGE SCALE GENOMIC DNA]</scope>
    <source>
        <strain evidence="1 2">DF05</strain>
    </source>
</reference>
<dbReference type="RefSeq" id="WP_088416350.1">
    <property type="nucleotide sequence ID" value="NZ_NJBA01000001.1"/>
</dbReference>
<gene>
    <name evidence="1" type="ORF">CEG18_03775</name>
</gene>
<comment type="caution">
    <text evidence="1">The sequence shown here is derived from an EMBL/GenBank/DDBJ whole genome shotgun (WGS) entry which is preliminary data.</text>
</comment>
<dbReference type="AlphaFoldDB" id="A0A246FF89"/>
<name>A0A246FF89_PSENT</name>
<accession>A0A246FF89</accession>
<sequence length="105" mass="11453">MKRRNVLLGVGFGVLAGAGGGLTGFLLGLRAEAQKLDLSAFLALNGSVKFHHLPTRLLLKLYSRQLTDKDRMALVHGLVHHNRALFVVDPYERSLGTPGFYRVAG</sequence>
<protein>
    <submittedName>
        <fullName evidence="1">Uncharacterized protein</fullName>
    </submittedName>
</protein>
<dbReference type="EMBL" id="NJBA01000001">
    <property type="protein sequence ID" value="OWP52972.1"/>
    <property type="molecule type" value="Genomic_DNA"/>
</dbReference>
<organism evidence="1 2">
    <name type="scientific">Pseudomonas nitroreducens</name>
    <dbReference type="NCBI Taxonomy" id="46680"/>
    <lineage>
        <taxon>Bacteria</taxon>
        <taxon>Pseudomonadati</taxon>
        <taxon>Pseudomonadota</taxon>
        <taxon>Gammaproteobacteria</taxon>
        <taxon>Pseudomonadales</taxon>
        <taxon>Pseudomonadaceae</taxon>
        <taxon>Pseudomonas</taxon>
    </lineage>
</organism>